<protein>
    <recommendedName>
        <fullName evidence="2">DUF4328 domain-containing protein</fullName>
    </recommendedName>
</protein>
<evidence type="ECO:0000313" key="3">
    <source>
        <dbReference type="EMBL" id="OEJ29433.1"/>
    </source>
</evidence>
<keyword evidence="1" id="KW-1133">Transmembrane helix</keyword>
<keyword evidence="4" id="KW-1185">Reference proteome</keyword>
<keyword evidence="1" id="KW-0812">Transmembrane</keyword>
<comment type="caution">
    <text evidence="3">The sequence shown here is derived from an EMBL/GenBank/DDBJ whole genome shotgun (WGS) entry which is preliminary data.</text>
</comment>
<feature type="transmembrane region" description="Helical" evidence="1">
    <location>
        <begin position="65"/>
        <end position="88"/>
    </location>
</feature>
<feature type="transmembrane region" description="Helical" evidence="1">
    <location>
        <begin position="191"/>
        <end position="211"/>
    </location>
</feature>
<feature type="transmembrane region" description="Helical" evidence="1">
    <location>
        <begin position="152"/>
        <end position="171"/>
    </location>
</feature>
<dbReference type="AlphaFoldDB" id="A0A1E5PIQ0"/>
<dbReference type="EMBL" id="MEHJ01000001">
    <property type="protein sequence ID" value="OEJ29433.1"/>
    <property type="molecule type" value="Genomic_DNA"/>
</dbReference>
<evidence type="ECO:0000256" key="1">
    <source>
        <dbReference type="SAM" id="Phobius"/>
    </source>
</evidence>
<dbReference type="Pfam" id="PF14219">
    <property type="entry name" value="DUF4328"/>
    <property type="match status" value="1"/>
</dbReference>
<dbReference type="STRING" id="285458.BGM19_23165"/>
<proteinExistence type="predicted"/>
<organism evidence="3 4">
    <name type="scientific">Streptomyces agglomeratus</name>
    <dbReference type="NCBI Taxonomy" id="285458"/>
    <lineage>
        <taxon>Bacteria</taxon>
        <taxon>Bacillati</taxon>
        <taxon>Actinomycetota</taxon>
        <taxon>Actinomycetes</taxon>
        <taxon>Kitasatosporales</taxon>
        <taxon>Streptomycetaceae</taxon>
        <taxon>Streptomyces</taxon>
    </lineage>
</organism>
<feature type="transmembrane region" description="Helical" evidence="1">
    <location>
        <begin position="12"/>
        <end position="37"/>
    </location>
</feature>
<name>A0A1E5PIQ0_9ACTN</name>
<evidence type="ECO:0000259" key="2">
    <source>
        <dbReference type="Pfam" id="PF14219"/>
    </source>
</evidence>
<accession>A0A1E5PIQ0</accession>
<dbReference type="InterPro" id="IPR025565">
    <property type="entry name" value="DUF4328"/>
</dbReference>
<feature type="domain" description="DUF4328" evidence="2">
    <location>
        <begin position="57"/>
        <end position="213"/>
    </location>
</feature>
<sequence>MPAAPAAPRSPVGLARAVTVLLGAVVVADVFSLFVSFRARGHWDDRVTEGFAAVPVEDLDLTDTLMTVSSTAYSAVFLATAVVFIAWFSRVRKNAGVFAPDLQRKGPGWAIGSWFVPIGNFWLPRGVAVDVWAASRRDPHGPDAREQEPHTVLTAWWTAWVVAALLGRHAVKRYAKAEEPGALLGALDQMIVADLLDIAAAALAILFVRALTRMQSDKAATLPFASTQPPAKSLGAGRM</sequence>
<evidence type="ECO:0000313" key="4">
    <source>
        <dbReference type="Proteomes" id="UP000095759"/>
    </source>
</evidence>
<dbReference type="Proteomes" id="UP000095759">
    <property type="component" value="Unassembled WGS sequence"/>
</dbReference>
<keyword evidence="1" id="KW-0472">Membrane</keyword>
<reference evidence="3 4" key="1">
    <citation type="submission" date="2016-08" db="EMBL/GenBank/DDBJ databases">
        <title>Complete genome sequence of Streptomyces agglomeratus strain 6-3-2, a novel anti-MRSA actinomycete isolated from Wuli of Tebit, China.</title>
        <authorList>
            <person name="Chen X."/>
        </authorList>
    </citation>
    <scope>NUCLEOTIDE SEQUENCE [LARGE SCALE GENOMIC DNA]</scope>
    <source>
        <strain evidence="3 4">6-3-2</strain>
    </source>
</reference>
<gene>
    <name evidence="3" type="ORF">AS594_13645</name>
</gene>